<accession>A0A8I0DTX3</accession>
<dbReference type="EMBL" id="JACOOX010000003">
    <property type="protein sequence ID" value="MBC5662425.1"/>
    <property type="molecule type" value="Genomic_DNA"/>
</dbReference>
<dbReference type="Proteomes" id="UP000615234">
    <property type="component" value="Unassembled WGS sequence"/>
</dbReference>
<dbReference type="PANTHER" id="PTHR40065">
    <property type="entry name" value="RNA-BINDING PROTEIN YHBY"/>
    <property type="match status" value="1"/>
</dbReference>
<dbReference type="NCBIfam" id="TIGR00253">
    <property type="entry name" value="RNA_bind_YhbY"/>
    <property type="match status" value="1"/>
</dbReference>
<keyword evidence="5" id="KW-1185">Reference proteome</keyword>
<dbReference type="InterPro" id="IPR035920">
    <property type="entry name" value="YhbY-like_sf"/>
</dbReference>
<evidence type="ECO:0000259" key="3">
    <source>
        <dbReference type="PROSITE" id="PS51295"/>
    </source>
</evidence>
<evidence type="ECO:0000313" key="4">
    <source>
        <dbReference type="EMBL" id="MBC5662425.1"/>
    </source>
</evidence>
<dbReference type="InterPro" id="IPR001890">
    <property type="entry name" value="RNA-binding_CRM"/>
</dbReference>
<dbReference type="PROSITE" id="PS51295">
    <property type="entry name" value="CRM"/>
    <property type="match status" value="1"/>
</dbReference>
<dbReference type="SMART" id="SM01103">
    <property type="entry name" value="CRS1_YhbY"/>
    <property type="match status" value="1"/>
</dbReference>
<proteinExistence type="predicted"/>
<dbReference type="AlphaFoldDB" id="A0A8I0DTX3"/>
<sequence length="96" mass="10885">MTSKQRAYLKGLAMNIDPILNIGKSSLTPEFTQSVNEALEARELVKISVLKNCLDDPREMAAMIAERTKSEVVQVIGRKIVFYRPSKEHKKIELPK</sequence>
<dbReference type="PANTHER" id="PTHR40065:SF3">
    <property type="entry name" value="RNA-BINDING PROTEIN YHBY"/>
    <property type="match status" value="1"/>
</dbReference>
<reference evidence="4 5" key="1">
    <citation type="submission" date="2020-08" db="EMBL/GenBank/DDBJ databases">
        <title>Genome public.</title>
        <authorList>
            <person name="Liu C."/>
            <person name="Sun Q."/>
        </authorList>
    </citation>
    <scope>NUCLEOTIDE SEQUENCE [LARGE SCALE GENOMIC DNA]</scope>
    <source>
        <strain evidence="4 5">NSJ-10</strain>
    </source>
</reference>
<feature type="domain" description="CRM" evidence="3">
    <location>
        <begin position="1"/>
        <end position="95"/>
    </location>
</feature>
<evidence type="ECO:0000256" key="1">
    <source>
        <dbReference type="ARBA" id="ARBA00022884"/>
    </source>
</evidence>
<dbReference type="Gene3D" id="3.30.110.60">
    <property type="entry name" value="YhbY-like"/>
    <property type="match status" value="1"/>
</dbReference>
<evidence type="ECO:0000256" key="2">
    <source>
        <dbReference type="PROSITE-ProRule" id="PRU00626"/>
    </source>
</evidence>
<dbReference type="InterPro" id="IPR017924">
    <property type="entry name" value="RNA-binding_YhbY"/>
</dbReference>
<dbReference type="RefSeq" id="WP_008400872.1">
    <property type="nucleotide sequence ID" value="NZ_JACOOX010000003.1"/>
</dbReference>
<name>A0A8I0DTX3_9FIRM</name>
<organism evidence="4 5">
    <name type="scientific">Coprococcus hominis</name>
    <name type="common">ex Liu et al. 2022</name>
    <dbReference type="NCBI Taxonomy" id="2763039"/>
    <lineage>
        <taxon>Bacteria</taxon>
        <taxon>Bacillati</taxon>
        <taxon>Bacillota</taxon>
        <taxon>Clostridia</taxon>
        <taxon>Lachnospirales</taxon>
        <taxon>Lachnospiraceae</taxon>
        <taxon>Coprococcus</taxon>
    </lineage>
</organism>
<protein>
    <submittedName>
        <fullName evidence="4">Ribosome assembly RNA-binding protein YhbY</fullName>
    </submittedName>
</protein>
<evidence type="ECO:0000313" key="5">
    <source>
        <dbReference type="Proteomes" id="UP000615234"/>
    </source>
</evidence>
<dbReference type="Pfam" id="PF01985">
    <property type="entry name" value="CRS1_YhbY"/>
    <property type="match status" value="1"/>
</dbReference>
<comment type="caution">
    <text evidence="4">The sequence shown here is derived from an EMBL/GenBank/DDBJ whole genome shotgun (WGS) entry which is preliminary data.</text>
</comment>
<dbReference type="GO" id="GO:0003723">
    <property type="term" value="F:RNA binding"/>
    <property type="evidence" value="ECO:0007669"/>
    <property type="project" value="UniProtKB-UniRule"/>
</dbReference>
<keyword evidence="1 2" id="KW-0694">RNA-binding</keyword>
<gene>
    <name evidence="4" type="primary">yhbY</name>
    <name evidence="4" type="ORF">H8S09_05880</name>
</gene>
<dbReference type="SUPFAM" id="SSF75471">
    <property type="entry name" value="YhbY-like"/>
    <property type="match status" value="1"/>
</dbReference>
<dbReference type="InterPro" id="IPR051925">
    <property type="entry name" value="RNA-binding_domain"/>
</dbReference>